<gene>
    <name evidence="1" type="ORF">MPPM_3701</name>
</gene>
<dbReference type="EMBL" id="AP014809">
    <property type="protein sequence ID" value="BAU92306.1"/>
    <property type="molecule type" value="Genomic_DNA"/>
</dbReference>
<dbReference type="Proteomes" id="UP000218288">
    <property type="component" value="Chromosome"/>
</dbReference>
<accession>A0A160PHI5</accession>
<dbReference type="RefSeq" id="WP_096486277.1">
    <property type="nucleotide sequence ID" value="NZ_AP014809.1"/>
</dbReference>
<dbReference type="OrthoDB" id="290218at2"/>
<protein>
    <submittedName>
        <fullName evidence="1">Uncharacterized protein</fullName>
    </submittedName>
</protein>
<proteinExistence type="predicted"/>
<evidence type="ECO:0000313" key="1">
    <source>
        <dbReference type="EMBL" id="BAU92306.1"/>
    </source>
</evidence>
<sequence length="69" mass="7370">MATSSNAACQSCRFFDDHKTNGAQAAGDQGLCRYNPPVSQPDPQSQGLWPVVASKDWCGHFTADVTPAE</sequence>
<name>A0A160PHI5_9HYPH</name>
<dbReference type="AlphaFoldDB" id="A0A160PHI5"/>
<organism evidence="1 2">
    <name type="scientific">Methylorubrum populi</name>
    <dbReference type="NCBI Taxonomy" id="223967"/>
    <lineage>
        <taxon>Bacteria</taxon>
        <taxon>Pseudomonadati</taxon>
        <taxon>Pseudomonadota</taxon>
        <taxon>Alphaproteobacteria</taxon>
        <taxon>Hyphomicrobiales</taxon>
        <taxon>Methylobacteriaceae</taxon>
        <taxon>Methylorubrum</taxon>
    </lineage>
</organism>
<evidence type="ECO:0000313" key="2">
    <source>
        <dbReference type="Proteomes" id="UP000218288"/>
    </source>
</evidence>
<reference evidence="1 2" key="1">
    <citation type="journal article" date="2016" name="Genome Announc.">
        <title>Complete Genome Sequence of Methylobacterium populi P-1M, Isolated from Pink-Pigmented Household Biofilm.</title>
        <authorList>
            <person name="Morohoshi T."/>
            <person name="Ikeda T."/>
        </authorList>
    </citation>
    <scope>NUCLEOTIDE SEQUENCE [LARGE SCALE GENOMIC DNA]</scope>
    <source>
        <strain evidence="1 2">P-1M</strain>
    </source>
</reference>